<dbReference type="GO" id="GO:0003700">
    <property type="term" value="F:DNA-binding transcription factor activity"/>
    <property type="evidence" value="ECO:0007669"/>
    <property type="project" value="InterPro"/>
</dbReference>
<dbReference type="Pfam" id="PF12833">
    <property type="entry name" value="HTH_18"/>
    <property type="match status" value="1"/>
</dbReference>
<dbReference type="OrthoDB" id="9793451at2"/>
<reference evidence="5 6" key="1">
    <citation type="submission" date="2016-11" db="EMBL/GenBank/DDBJ databases">
        <authorList>
            <person name="Jaros S."/>
            <person name="Januszkiewicz K."/>
            <person name="Wedrychowicz H."/>
        </authorList>
    </citation>
    <scope>NUCLEOTIDE SEQUENCE [LARGE SCALE GENOMIC DNA]</scope>
    <source>
        <strain evidence="5 6">DSM 24787</strain>
    </source>
</reference>
<proteinExistence type="predicted"/>
<keyword evidence="2 5" id="KW-0238">DNA-binding</keyword>
<keyword evidence="1" id="KW-0805">Transcription regulation</keyword>
<evidence type="ECO:0000313" key="5">
    <source>
        <dbReference type="EMBL" id="SIO54090.1"/>
    </source>
</evidence>
<dbReference type="PROSITE" id="PS01124">
    <property type="entry name" value="HTH_ARAC_FAMILY_2"/>
    <property type="match status" value="1"/>
</dbReference>
<evidence type="ECO:0000313" key="6">
    <source>
        <dbReference type="Proteomes" id="UP000185003"/>
    </source>
</evidence>
<evidence type="ECO:0000256" key="1">
    <source>
        <dbReference type="ARBA" id="ARBA00023015"/>
    </source>
</evidence>
<dbReference type="STRING" id="536979.SAMN04488055_5537"/>
<dbReference type="SMART" id="SM00342">
    <property type="entry name" value="HTH_ARAC"/>
    <property type="match status" value="1"/>
</dbReference>
<dbReference type="AlphaFoldDB" id="A0A1N6KC10"/>
<sequence>MNISTISEFEIHTLEWFAKNQVNTRHNTYEILWVKRGEGFLKMGPEESEISGQTIYCLQPGRLKQLVPAERMEGYYISLSADFLQLAETTLSFSLLSAQNDLLQIPIDEETEAEVEEILGKMRKEFINYFSFRLEVLKGLFKIFLLYTSRKYSYPVTFTKDAELLRRFMQLLKEHFITKKMVTDYAYELNITPSYLNQVVKKLSGYTASYHIQQYLVKEAKRLAIHSNRSMKEIAYALGFNDMAHFSKFFKNNSGVNFTNFKKGISLMIQH</sequence>
<evidence type="ECO:0000256" key="3">
    <source>
        <dbReference type="ARBA" id="ARBA00023163"/>
    </source>
</evidence>
<dbReference type="SUPFAM" id="SSF46689">
    <property type="entry name" value="Homeodomain-like"/>
    <property type="match status" value="1"/>
</dbReference>
<organism evidence="5 6">
    <name type="scientific">Chitinophaga niabensis</name>
    <dbReference type="NCBI Taxonomy" id="536979"/>
    <lineage>
        <taxon>Bacteria</taxon>
        <taxon>Pseudomonadati</taxon>
        <taxon>Bacteroidota</taxon>
        <taxon>Chitinophagia</taxon>
        <taxon>Chitinophagales</taxon>
        <taxon>Chitinophagaceae</taxon>
        <taxon>Chitinophaga</taxon>
    </lineage>
</organism>
<dbReference type="RefSeq" id="WP_074242758.1">
    <property type="nucleotide sequence ID" value="NZ_FSRA01000002.1"/>
</dbReference>
<evidence type="ECO:0000259" key="4">
    <source>
        <dbReference type="PROSITE" id="PS01124"/>
    </source>
</evidence>
<dbReference type="InterPro" id="IPR037923">
    <property type="entry name" value="HTH-like"/>
</dbReference>
<protein>
    <submittedName>
        <fullName evidence="5">AraC-type DNA-binding protein</fullName>
    </submittedName>
</protein>
<feature type="domain" description="HTH araC/xylS-type" evidence="4">
    <location>
        <begin position="166"/>
        <end position="264"/>
    </location>
</feature>
<name>A0A1N6KC10_9BACT</name>
<dbReference type="EMBL" id="FSRA01000002">
    <property type="protein sequence ID" value="SIO54090.1"/>
    <property type="molecule type" value="Genomic_DNA"/>
</dbReference>
<dbReference type="PANTHER" id="PTHR43280">
    <property type="entry name" value="ARAC-FAMILY TRANSCRIPTIONAL REGULATOR"/>
    <property type="match status" value="1"/>
</dbReference>
<dbReference type="Gene3D" id="1.10.10.60">
    <property type="entry name" value="Homeodomain-like"/>
    <property type="match status" value="1"/>
</dbReference>
<dbReference type="PANTHER" id="PTHR43280:SF32">
    <property type="entry name" value="TRANSCRIPTIONAL REGULATORY PROTEIN"/>
    <property type="match status" value="1"/>
</dbReference>
<dbReference type="Proteomes" id="UP000185003">
    <property type="component" value="Unassembled WGS sequence"/>
</dbReference>
<keyword evidence="6" id="KW-1185">Reference proteome</keyword>
<dbReference type="InterPro" id="IPR009057">
    <property type="entry name" value="Homeodomain-like_sf"/>
</dbReference>
<accession>A0A1N6KC10</accession>
<keyword evidence="3" id="KW-0804">Transcription</keyword>
<gene>
    <name evidence="5" type="ORF">SAMN04488055_5537</name>
</gene>
<dbReference type="SUPFAM" id="SSF51215">
    <property type="entry name" value="Regulatory protein AraC"/>
    <property type="match status" value="1"/>
</dbReference>
<dbReference type="GO" id="GO:0043565">
    <property type="term" value="F:sequence-specific DNA binding"/>
    <property type="evidence" value="ECO:0007669"/>
    <property type="project" value="InterPro"/>
</dbReference>
<dbReference type="InterPro" id="IPR018060">
    <property type="entry name" value="HTH_AraC"/>
</dbReference>
<evidence type="ECO:0000256" key="2">
    <source>
        <dbReference type="ARBA" id="ARBA00023125"/>
    </source>
</evidence>